<dbReference type="PANTHER" id="PTHR11610:SF178">
    <property type="entry name" value="LIPASE MEMBER H-A-LIKE PROTEIN"/>
    <property type="match status" value="1"/>
</dbReference>
<dbReference type="SUPFAM" id="SSF53474">
    <property type="entry name" value="alpha/beta-Hydrolases"/>
    <property type="match status" value="1"/>
</dbReference>
<dbReference type="CDD" id="cd00707">
    <property type="entry name" value="Pancreat_lipase_like"/>
    <property type="match status" value="1"/>
</dbReference>
<dbReference type="InterPro" id="IPR013818">
    <property type="entry name" value="Lipase"/>
</dbReference>
<protein>
    <recommendedName>
        <fullName evidence="6">Lipase domain-containing protein</fullName>
    </recommendedName>
</protein>
<dbReference type="Pfam" id="PF00151">
    <property type="entry name" value="Lipase"/>
    <property type="match status" value="1"/>
</dbReference>
<evidence type="ECO:0000313" key="8">
    <source>
        <dbReference type="Proteomes" id="UP000749559"/>
    </source>
</evidence>
<keyword evidence="8" id="KW-1185">Reference proteome</keyword>
<sequence length="322" mass="35771">MLFVSVLVLVFGFRHGEAVCTPPCGCYNTTEAPWIDTDDPETWETQQLKYELYTRSNRENAIPIRWDNIPNEYDATKPTRFVIHGWWGRTPLSHWTNNMKSALLTSFDVNVIIVDWTEGASHAYYPQSAMNTRVIGGCTGHLVETLVNAGNTWNDFHCIGHSLGGQVCGFAGKKTEGRMARVTGMDPAGPAFDITDPRGRIDRGDAVFVDNLHTNANNDYINLGLGHPVGHADFYPNKGGPQPPCDDFNCDHSIAHEYMRTSILNGCPFNAFPCSSNEDADNGRCDTCSEGNCQRMGYYANTMPGRGTFFLRTVRAYPYCAA</sequence>
<organism evidence="7 8">
    <name type="scientific">Owenia fusiformis</name>
    <name type="common">Polychaete worm</name>
    <dbReference type="NCBI Taxonomy" id="6347"/>
    <lineage>
        <taxon>Eukaryota</taxon>
        <taxon>Metazoa</taxon>
        <taxon>Spiralia</taxon>
        <taxon>Lophotrochozoa</taxon>
        <taxon>Annelida</taxon>
        <taxon>Polychaeta</taxon>
        <taxon>Sedentaria</taxon>
        <taxon>Canalipalpata</taxon>
        <taxon>Sabellida</taxon>
        <taxon>Oweniida</taxon>
        <taxon>Oweniidae</taxon>
        <taxon>Owenia</taxon>
    </lineage>
</organism>
<accession>A0A8S4NE80</accession>
<feature type="domain" description="Lipase" evidence="6">
    <location>
        <begin position="42"/>
        <end position="319"/>
    </location>
</feature>
<dbReference type="EMBL" id="CAIIXF020000003">
    <property type="protein sequence ID" value="CAH1779303.1"/>
    <property type="molecule type" value="Genomic_DNA"/>
</dbReference>
<dbReference type="GO" id="GO:0016298">
    <property type="term" value="F:lipase activity"/>
    <property type="evidence" value="ECO:0007669"/>
    <property type="project" value="InterPro"/>
</dbReference>
<dbReference type="OrthoDB" id="199913at2759"/>
<dbReference type="InterPro" id="IPR000734">
    <property type="entry name" value="TAG_lipase"/>
</dbReference>
<evidence type="ECO:0000256" key="4">
    <source>
        <dbReference type="RuleBase" id="RU004262"/>
    </source>
</evidence>
<dbReference type="Proteomes" id="UP000749559">
    <property type="component" value="Unassembled WGS sequence"/>
</dbReference>
<dbReference type="PANTHER" id="PTHR11610">
    <property type="entry name" value="LIPASE"/>
    <property type="match status" value="1"/>
</dbReference>
<evidence type="ECO:0000256" key="2">
    <source>
        <dbReference type="ARBA" id="ARBA00010701"/>
    </source>
</evidence>
<comment type="similarity">
    <text evidence="2 4">Belongs to the AB hydrolase superfamily. Lipase family.</text>
</comment>
<dbReference type="AlphaFoldDB" id="A0A8S4NE80"/>
<keyword evidence="3" id="KW-0964">Secreted</keyword>
<comment type="subcellular location">
    <subcellularLocation>
        <location evidence="1">Secreted</location>
    </subcellularLocation>
</comment>
<dbReference type="PRINTS" id="PR00821">
    <property type="entry name" value="TAGLIPASE"/>
</dbReference>
<dbReference type="InterPro" id="IPR033906">
    <property type="entry name" value="Lipase_N"/>
</dbReference>
<dbReference type="Gene3D" id="3.40.50.1820">
    <property type="entry name" value="alpha/beta hydrolase"/>
    <property type="match status" value="1"/>
</dbReference>
<dbReference type="InterPro" id="IPR029058">
    <property type="entry name" value="AB_hydrolase_fold"/>
</dbReference>
<reference evidence="7" key="1">
    <citation type="submission" date="2022-03" db="EMBL/GenBank/DDBJ databases">
        <authorList>
            <person name="Martin C."/>
        </authorList>
    </citation>
    <scope>NUCLEOTIDE SEQUENCE</scope>
</reference>
<name>A0A8S4NE80_OWEFU</name>
<evidence type="ECO:0000256" key="3">
    <source>
        <dbReference type="ARBA" id="ARBA00022525"/>
    </source>
</evidence>
<gene>
    <name evidence="7" type="ORF">OFUS_LOCUS6125</name>
</gene>
<evidence type="ECO:0000259" key="6">
    <source>
        <dbReference type="Pfam" id="PF00151"/>
    </source>
</evidence>
<evidence type="ECO:0000256" key="5">
    <source>
        <dbReference type="SAM" id="SignalP"/>
    </source>
</evidence>
<proteinExistence type="inferred from homology"/>
<evidence type="ECO:0000313" key="7">
    <source>
        <dbReference type="EMBL" id="CAH1779303.1"/>
    </source>
</evidence>
<feature type="signal peptide" evidence="5">
    <location>
        <begin position="1"/>
        <end position="18"/>
    </location>
</feature>
<evidence type="ECO:0000256" key="1">
    <source>
        <dbReference type="ARBA" id="ARBA00004613"/>
    </source>
</evidence>
<comment type="caution">
    <text evidence="7">The sequence shown here is derived from an EMBL/GenBank/DDBJ whole genome shotgun (WGS) entry which is preliminary data.</text>
</comment>
<keyword evidence="5" id="KW-0732">Signal</keyword>
<feature type="chain" id="PRO_5035728524" description="Lipase domain-containing protein" evidence="5">
    <location>
        <begin position="19"/>
        <end position="322"/>
    </location>
</feature>
<dbReference type="GO" id="GO:0016042">
    <property type="term" value="P:lipid catabolic process"/>
    <property type="evidence" value="ECO:0007669"/>
    <property type="project" value="TreeGrafter"/>
</dbReference>
<dbReference type="GO" id="GO:0005615">
    <property type="term" value="C:extracellular space"/>
    <property type="evidence" value="ECO:0007669"/>
    <property type="project" value="TreeGrafter"/>
</dbReference>